<dbReference type="EMBL" id="JAIQCV010000001">
    <property type="protein sequence ID" value="KAH1131304.1"/>
    <property type="molecule type" value="Genomic_DNA"/>
</dbReference>
<evidence type="ECO:0000313" key="1">
    <source>
        <dbReference type="EMBL" id="KAH1131304.1"/>
    </source>
</evidence>
<accession>A0A9D3WLG3</accession>
<keyword evidence="2" id="KW-1185">Reference proteome</keyword>
<organism evidence="1 2">
    <name type="scientific">Gossypium stocksii</name>
    <dbReference type="NCBI Taxonomy" id="47602"/>
    <lineage>
        <taxon>Eukaryota</taxon>
        <taxon>Viridiplantae</taxon>
        <taxon>Streptophyta</taxon>
        <taxon>Embryophyta</taxon>
        <taxon>Tracheophyta</taxon>
        <taxon>Spermatophyta</taxon>
        <taxon>Magnoliopsida</taxon>
        <taxon>eudicotyledons</taxon>
        <taxon>Gunneridae</taxon>
        <taxon>Pentapetalae</taxon>
        <taxon>rosids</taxon>
        <taxon>malvids</taxon>
        <taxon>Malvales</taxon>
        <taxon>Malvaceae</taxon>
        <taxon>Malvoideae</taxon>
        <taxon>Gossypium</taxon>
    </lineage>
</organism>
<sequence length="101" mass="11782">MDRVERKLSGWKSRSLSWAGRMVLINSVLSPLRVEFPRLFRLALNKSGLVKEFAKFNGLKEVDWAIFFFCHLLEIEVNVVSRLKKAVSCMELNPEEEDRII</sequence>
<protein>
    <submittedName>
        <fullName evidence="1">Uncharacterized protein</fullName>
    </submittedName>
</protein>
<comment type="caution">
    <text evidence="1">The sequence shown here is derived from an EMBL/GenBank/DDBJ whole genome shotgun (WGS) entry which is preliminary data.</text>
</comment>
<reference evidence="1 2" key="1">
    <citation type="journal article" date="2021" name="Plant Biotechnol. J.">
        <title>Multi-omics assisted identification of the key and species-specific regulatory components of drought-tolerant mechanisms in Gossypium stocksii.</title>
        <authorList>
            <person name="Yu D."/>
            <person name="Ke L."/>
            <person name="Zhang D."/>
            <person name="Wu Y."/>
            <person name="Sun Y."/>
            <person name="Mei J."/>
            <person name="Sun J."/>
            <person name="Sun Y."/>
        </authorList>
    </citation>
    <scope>NUCLEOTIDE SEQUENCE [LARGE SCALE GENOMIC DNA]</scope>
    <source>
        <strain evidence="2">cv. E1</strain>
        <tissue evidence="1">Leaf</tissue>
    </source>
</reference>
<gene>
    <name evidence="1" type="ORF">J1N35_002682</name>
</gene>
<dbReference type="Proteomes" id="UP000828251">
    <property type="component" value="Unassembled WGS sequence"/>
</dbReference>
<evidence type="ECO:0000313" key="2">
    <source>
        <dbReference type="Proteomes" id="UP000828251"/>
    </source>
</evidence>
<dbReference type="OrthoDB" id="1002578at2759"/>
<dbReference type="AlphaFoldDB" id="A0A9D3WLG3"/>
<name>A0A9D3WLG3_9ROSI</name>
<proteinExistence type="predicted"/>